<sequence length="526" mass="57370">MKISGRFGHRIAWATSVCLLLGACLDSDDYSVDGLEASPNLLLPLASGVLGVEDFLPDADTALVHVDANGLVYLSYGQTLHSQDISDLLAFPDKSFLKTVPLPPAVVPPSATDQPYATLSTTLDFGLDPEKLTEMILKGGNLRISTTLVPFDLAGFNYEVRVELPDVTRGNDPFAITASGKPLNVGLQNYRMLFNDNITTLKLTVIQKAHSNSVVVPVGAELKVELAFTAMDYSIARGFMGDQVASIPEQSINIEAFDPLPGADASFVEPRLAFEVLNRYGIPVNVNFLQLEARKKGHAPLLLQLDKTSPIEIGFPTQPGDSSTTVVNVLNAKALLDFDPDQFYYRINARINEGLTTGDNFCEDVSELKIRFKADLPLYGHASKIVLGDTVDLDLEDVEQSNIEDFFIRAKIKNDLPLEGTLQFYLVDRNNHVIDSIFTTAQSALVKGSTVNAAGELVSAGVFDQEFPIEKSKVDKLFQASRLIILSRMNTVKAPNGTQPDVKFKASYKMDVKLGVRATLNVKADL</sequence>
<evidence type="ECO:0008006" key="3">
    <source>
        <dbReference type="Google" id="ProtNLM"/>
    </source>
</evidence>
<gene>
    <name evidence="1" type="ORF">JI741_13680</name>
</gene>
<comment type="caution">
    <text evidence="1">The sequence shown here is derived from an EMBL/GenBank/DDBJ whole genome shotgun (WGS) entry which is preliminary data.</text>
</comment>
<protein>
    <recommendedName>
        <fullName evidence="3">DUF4270 domain-containing protein</fullName>
    </recommendedName>
</protein>
<reference evidence="1 2" key="1">
    <citation type="submission" date="2021-01" db="EMBL/GenBank/DDBJ databases">
        <title>Chryseolinea sp. Jin1 Genome sequencing and assembly.</title>
        <authorList>
            <person name="Kim I."/>
        </authorList>
    </citation>
    <scope>NUCLEOTIDE SEQUENCE [LARGE SCALE GENOMIC DNA]</scope>
    <source>
        <strain evidence="1 2">Jin1</strain>
    </source>
</reference>
<organism evidence="1 2">
    <name type="scientific">Chryseolinea lacunae</name>
    <dbReference type="NCBI Taxonomy" id="2801331"/>
    <lineage>
        <taxon>Bacteria</taxon>
        <taxon>Pseudomonadati</taxon>
        <taxon>Bacteroidota</taxon>
        <taxon>Cytophagia</taxon>
        <taxon>Cytophagales</taxon>
        <taxon>Fulvivirgaceae</taxon>
        <taxon>Chryseolinea</taxon>
    </lineage>
</organism>
<evidence type="ECO:0000313" key="2">
    <source>
        <dbReference type="Proteomes" id="UP000613030"/>
    </source>
</evidence>
<dbReference type="EMBL" id="JAERRB010000004">
    <property type="protein sequence ID" value="MBL0742275.1"/>
    <property type="molecule type" value="Genomic_DNA"/>
</dbReference>
<keyword evidence="2" id="KW-1185">Reference proteome</keyword>
<name>A0ABS1KS38_9BACT</name>
<dbReference type="PROSITE" id="PS51257">
    <property type="entry name" value="PROKAR_LIPOPROTEIN"/>
    <property type="match status" value="1"/>
</dbReference>
<accession>A0ABS1KS38</accession>
<proteinExistence type="predicted"/>
<dbReference type="RefSeq" id="WP_202010341.1">
    <property type="nucleotide sequence ID" value="NZ_JAERRB010000004.1"/>
</dbReference>
<dbReference type="Proteomes" id="UP000613030">
    <property type="component" value="Unassembled WGS sequence"/>
</dbReference>
<evidence type="ECO:0000313" key="1">
    <source>
        <dbReference type="EMBL" id="MBL0742275.1"/>
    </source>
</evidence>